<keyword evidence="3" id="KW-1185">Reference proteome</keyword>
<accession>A0AAV3RLU5</accession>
<evidence type="ECO:0000313" key="3">
    <source>
        <dbReference type="Proteomes" id="UP001454036"/>
    </source>
</evidence>
<reference evidence="2 3" key="1">
    <citation type="submission" date="2024-01" db="EMBL/GenBank/DDBJ databases">
        <title>The complete chloroplast genome sequence of Lithospermum erythrorhizon: insights into the phylogenetic relationship among Boraginaceae species and the maternal lineages of purple gromwells.</title>
        <authorList>
            <person name="Okada T."/>
            <person name="Watanabe K."/>
        </authorList>
    </citation>
    <scope>NUCLEOTIDE SEQUENCE [LARGE SCALE GENOMIC DNA]</scope>
</reference>
<sequence length="254" mass="27834">MKKIKKAKIEALNVVTAASSNPQTLQTVVISLDDELTTSAQEAVGARKEKSKVPSTVHSSKAILPLWRKLGQARKRAPYSLPDERRKYPTSDLVDAFALSVLYMIKALNASYACTLLELLKDASIEKMQEEFENAQVSLKQTEEELNSAKEALSAEELMQATSGGEADHIEEFKTSEEGDLFVGKEAAAAIYTFVTRFVGGLPRLAGMYNKFKKRWPEVYFEGLSVDIEMPTEGGEVAEFEVADEQGGGSGEVA</sequence>
<protein>
    <submittedName>
        <fullName evidence="2">Uncharacterized protein</fullName>
    </submittedName>
</protein>
<organism evidence="2 3">
    <name type="scientific">Lithospermum erythrorhizon</name>
    <name type="common">Purple gromwell</name>
    <name type="synonym">Lithospermum officinale var. erythrorhizon</name>
    <dbReference type="NCBI Taxonomy" id="34254"/>
    <lineage>
        <taxon>Eukaryota</taxon>
        <taxon>Viridiplantae</taxon>
        <taxon>Streptophyta</taxon>
        <taxon>Embryophyta</taxon>
        <taxon>Tracheophyta</taxon>
        <taxon>Spermatophyta</taxon>
        <taxon>Magnoliopsida</taxon>
        <taxon>eudicotyledons</taxon>
        <taxon>Gunneridae</taxon>
        <taxon>Pentapetalae</taxon>
        <taxon>asterids</taxon>
        <taxon>lamiids</taxon>
        <taxon>Boraginales</taxon>
        <taxon>Boraginaceae</taxon>
        <taxon>Boraginoideae</taxon>
        <taxon>Lithospermeae</taxon>
        <taxon>Lithospermum</taxon>
    </lineage>
</organism>
<comment type="caution">
    <text evidence="2">The sequence shown here is derived from an EMBL/GenBank/DDBJ whole genome shotgun (WGS) entry which is preliminary data.</text>
</comment>
<dbReference type="AlphaFoldDB" id="A0AAV3RLU5"/>
<dbReference type="Proteomes" id="UP001454036">
    <property type="component" value="Unassembled WGS sequence"/>
</dbReference>
<feature type="coiled-coil region" evidence="1">
    <location>
        <begin position="125"/>
        <end position="159"/>
    </location>
</feature>
<dbReference type="EMBL" id="BAABME010010372">
    <property type="protein sequence ID" value="GAA0177998.1"/>
    <property type="molecule type" value="Genomic_DNA"/>
</dbReference>
<name>A0AAV3RLU5_LITER</name>
<gene>
    <name evidence="2" type="ORF">LIER_29779</name>
</gene>
<keyword evidence="1" id="KW-0175">Coiled coil</keyword>
<evidence type="ECO:0000313" key="2">
    <source>
        <dbReference type="EMBL" id="GAA0177998.1"/>
    </source>
</evidence>
<proteinExistence type="predicted"/>
<evidence type="ECO:0000256" key="1">
    <source>
        <dbReference type="SAM" id="Coils"/>
    </source>
</evidence>